<keyword evidence="2 5" id="KW-0812">Transmembrane</keyword>
<feature type="transmembrane region" description="Helical" evidence="5">
    <location>
        <begin position="59"/>
        <end position="80"/>
    </location>
</feature>
<dbReference type="Proteomes" id="UP000537130">
    <property type="component" value="Unassembled WGS sequence"/>
</dbReference>
<evidence type="ECO:0000256" key="4">
    <source>
        <dbReference type="ARBA" id="ARBA00023136"/>
    </source>
</evidence>
<dbReference type="EMBL" id="JACHWY010000001">
    <property type="protein sequence ID" value="MBB3046258.1"/>
    <property type="molecule type" value="Genomic_DNA"/>
</dbReference>
<dbReference type="PANTHER" id="PTHR36926">
    <property type="entry name" value="COLICIN V PRODUCTION PROTEIN"/>
    <property type="match status" value="1"/>
</dbReference>
<keyword evidence="3 5" id="KW-1133">Transmembrane helix</keyword>
<evidence type="ECO:0000313" key="7">
    <source>
        <dbReference type="Proteomes" id="UP000537130"/>
    </source>
</evidence>
<name>A0A7W4W333_9GAMM</name>
<keyword evidence="7" id="KW-1185">Reference proteome</keyword>
<evidence type="ECO:0000256" key="1">
    <source>
        <dbReference type="ARBA" id="ARBA00004141"/>
    </source>
</evidence>
<dbReference type="Pfam" id="PF02674">
    <property type="entry name" value="Colicin_V"/>
    <property type="match status" value="1"/>
</dbReference>
<evidence type="ECO:0000256" key="3">
    <source>
        <dbReference type="ARBA" id="ARBA00022989"/>
    </source>
</evidence>
<evidence type="ECO:0000256" key="5">
    <source>
        <dbReference type="SAM" id="Phobius"/>
    </source>
</evidence>
<sequence>MTFHSQMMQLLENAIERVYLRELVAYVSLFAGTLLVGAMTTYLLSEFVKKTGLGGTDRLLGMIFGAARGVIVVVALLVIAPKLLTDIDQDSWWRESQLIPHFMLLKDWSEQSFNDVSAWISSLVAEHRA</sequence>
<evidence type="ECO:0000313" key="6">
    <source>
        <dbReference type="EMBL" id="MBB3046258.1"/>
    </source>
</evidence>
<evidence type="ECO:0000256" key="2">
    <source>
        <dbReference type="ARBA" id="ARBA00022692"/>
    </source>
</evidence>
<proteinExistence type="predicted"/>
<dbReference type="GO" id="GO:0009403">
    <property type="term" value="P:toxin biosynthetic process"/>
    <property type="evidence" value="ECO:0007669"/>
    <property type="project" value="InterPro"/>
</dbReference>
<dbReference type="GO" id="GO:0016020">
    <property type="term" value="C:membrane"/>
    <property type="evidence" value="ECO:0007669"/>
    <property type="project" value="UniProtKB-SubCell"/>
</dbReference>
<keyword evidence="4 5" id="KW-0472">Membrane</keyword>
<comment type="subcellular location">
    <subcellularLocation>
        <location evidence="1">Membrane</location>
        <topology evidence="1">Multi-pass membrane protein</topology>
    </subcellularLocation>
</comment>
<dbReference type="InterPro" id="IPR003825">
    <property type="entry name" value="Colicin-V_CvpA"/>
</dbReference>
<gene>
    <name evidence="6" type="ORF">FHR99_000494</name>
</gene>
<organism evidence="6 7">
    <name type="scientific">Litorivivens lipolytica</name>
    <dbReference type="NCBI Taxonomy" id="1524264"/>
    <lineage>
        <taxon>Bacteria</taxon>
        <taxon>Pseudomonadati</taxon>
        <taxon>Pseudomonadota</taxon>
        <taxon>Gammaproteobacteria</taxon>
        <taxon>Litorivivens</taxon>
    </lineage>
</organism>
<dbReference type="AlphaFoldDB" id="A0A7W4W333"/>
<protein>
    <submittedName>
        <fullName evidence="6">Membrane protein required for colicin V production</fullName>
    </submittedName>
</protein>
<reference evidence="6 7" key="1">
    <citation type="submission" date="2020-08" db="EMBL/GenBank/DDBJ databases">
        <title>Genomic Encyclopedia of Type Strains, Phase III (KMG-III): the genomes of soil and plant-associated and newly described type strains.</title>
        <authorList>
            <person name="Whitman W."/>
        </authorList>
    </citation>
    <scope>NUCLEOTIDE SEQUENCE [LARGE SCALE GENOMIC DNA]</scope>
    <source>
        <strain evidence="6 7">CECT 8654</strain>
    </source>
</reference>
<comment type="caution">
    <text evidence="6">The sequence shown here is derived from an EMBL/GenBank/DDBJ whole genome shotgun (WGS) entry which is preliminary data.</text>
</comment>
<dbReference type="PANTHER" id="PTHR36926:SF1">
    <property type="entry name" value="COLICIN V PRODUCTION PROTEIN"/>
    <property type="match status" value="1"/>
</dbReference>
<dbReference type="InterPro" id="IPR052719">
    <property type="entry name" value="CvpA-like"/>
</dbReference>
<accession>A0A7W4W333</accession>
<feature type="transmembrane region" description="Helical" evidence="5">
    <location>
        <begin position="23"/>
        <end position="44"/>
    </location>
</feature>